<organism evidence="6 7">
    <name type="scientific">Actinopolyspora xinjiangensis</name>
    <dbReference type="NCBI Taxonomy" id="405564"/>
    <lineage>
        <taxon>Bacteria</taxon>
        <taxon>Bacillati</taxon>
        <taxon>Actinomycetota</taxon>
        <taxon>Actinomycetes</taxon>
        <taxon>Actinopolysporales</taxon>
        <taxon>Actinopolysporaceae</taxon>
        <taxon>Actinopolyspora</taxon>
    </lineage>
</organism>
<evidence type="ECO:0000256" key="1">
    <source>
        <dbReference type="ARBA" id="ARBA00023015"/>
    </source>
</evidence>
<gene>
    <name evidence="6" type="ORF">SAMN04487905_108108</name>
</gene>
<dbReference type="GO" id="GO:0003700">
    <property type="term" value="F:DNA-binding transcription factor activity"/>
    <property type="evidence" value="ECO:0007669"/>
    <property type="project" value="TreeGrafter"/>
</dbReference>
<sequence>MRQERARYSRWAIIEAASELFERKGADATGLTEICEVAGLSRGALYFHFETKEELKAAVREHAAVSIDGYESALLHDPRPVPVAIRDFTVAMLSLLETDVVIRAGVYLGSESDGSGGAHAIQRRWTRLIQDKIASVRDAESVDPGAEAGQGLAWTFSSLIMGLFGLGRFDRFWWRETTVTELWATLWPEVRLFSVRHPAATG</sequence>
<keyword evidence="2 4" id="KW-0238">DNA-binding</keyword>
<evidence type="ECO:0000313" key="6">
    <source>
        <dbReference type="EMBL" id="SDP75097.1"/>
    </source>
</evidence>
<keyword evidence="1" id="KW-0805">Transcription regulation</keyword>
<dbReference type="InterPro" id="IPR009057">
    <property type="entry name" value="Homeodomain-like_sf"/>
</dbReference>
<dbReference type="InterPro" id="IPR050109">
    <property type="entry name" value="HTH-type_TetR-like_transc_reg"/>
</dbReference>
<dbReference type="AlphaFoldDB" id="A0A1H0V9K6"/>
<evidence type="ECO:0000256" key="3">
    <source>
        <dbReference type="ARBA" id="ARBA00023163"/>
    </source>
</evidence>
<dbReference type="Gene3D" id="1.10.357.10">
    <property type="entry name" value="Tetracycline Repressor, domain 2"/>
    <property type="match status" value="1"/>
</dbReference>
<dbReference type="PANTHER" id="PTHR30055">
    <property type="entry name" value="HTH-TYPE TRANSCRIPTIONAL REGULATOR RUTR"/>
    <property type="match status" value="1"/>
</dbReference>
<dbReference type="STRING" id="405564.SAMN04487905_108108"/>
<dbReference type="SUPFAM" id="SSF48498">
    <property type="entry name" value="Tetracyclin repressor-like, C-terminal domain"/>
    <property type="match status" value="1"/>
</dbReference>
<dbReference type="PRINTS" id="PR00455">
    <property type="entry name" value="HTHTETR"/>
</dbReference>
<dbReference type="OrthoDB" id="3237195at2"/>
<evidence type="ECO:0000259" key="5">
    <source>
        <dbReference type="PROSITE" id="PS50977"/>
    </source>
</evidence>
<feature type="domain" description="HTH tetR-type" evidence="5">
    <location>
        <begin position="7"/>
        <end position="67"/>
    </location>
</feature>
<keyword evidence="7" id="KW-1185">Reference proteome</keyword>
<evidence type="ECO:0000313" key="7">
    <source>
        <dbReference type="Proteomes" id="UP000199497"/>
    </source>
</evidence>
<reference evidence="7" key="1">
    <citation type="submission" date="2016-10" db="EMBL/GenBank/DDBJ databases">
        <authorList>
            <person name="Varghese N."/>
            <person name="Submissions S."/>
        </authorList>
    </citation>
    <scope>NUCLEOTIDE SEQUENCE [LARGE SCALE GENOMIC DNA]</scope>
    <source>
        <strain evidence="7">DSM 46732</strain>
    </source>
</reference>
<dbReference type="Pfam" id="PF00440">
    <property type="entry name" value="TetR_N"/>
    <property type="match status" value="1"/>
</dbReference>
<feature type="DNA-binding region" description="H-T-H motif" evidence="4">
    <location>
        <begin position="30"/>
        <end position="49"/>
    </location>
</feature>
<dbReference type="PROSITE" id="PS50977">
    <property type="entry name" value="HTH_TETR_2"/>
    <property type="match status" value="1"/>
</dbReference>
<protein>
    <submittedName>
        <fullName evidence="6">Transcriptional regulator, TetR family</fullName>
    </submittedName>
</protein>
<dbReference type="SUPFAM" id="SSF46689">
    <property type="entry name" value="Homeodomain-like"/>
    <property type="match status" value="1"/>
</dbReference>
<evidence type="ECO:0000256" key="2">
    <source>
        <dbReference type="ARBA" id="ARBA00023125"/>
    </source>
</evidence>
<dbReference type="InterPro" id="IPR036271">
    <property type="entry name" value="Tet_transcr_reg_TetR-rel_C_sf"/>
</dbReference>
<dbReference type="Proteomes" id="UP000199497">
    <property type="component" value="Unassembled WGS sequence"/>
</dbReference>
<accession>A0A1H0V9K6</accession>
<evidence type="ECO:0000256" key="4">
    <source>
        <dbReference type="PROSITE-ProRule" id="PRU00335"/>
    </source>
</evidence>
<keyword evidence="3" id="KW-0804">Transcription</keyword>
<dbReference type="InterPro" id="IPR001647">
    <property type="entry name" value="HTH_TetR"/>
</dbReference>
<dbReference type="GO" id="GO:0000976">
    <property type="term" value="F:transcription cis-regulatory region binding"/>
    <property type="evidence" value="ECO:0007669"/>
    <property type="project" value="TreeGrafter"/>
</dbReference>
<name>A0A1H0V9K6_9ACTN</name>
<dbReference type="RefSeq" id="WP_092602238.1">
    <property type="nucleotide sequence ID" value="NZ_FNJR01000008.1"/>
</dbReference>
<dbReference type="PANTHER" id="PTHR30055:SF234">
    <property type="entry name" value="HTH-TYPE TRANSCRIPTIONAL REGULATOR BETI"/>
    <property type="match status" value="1"/>
</dbReference>
<dbReference type="EMBL" id="FNJR01000008">
    <property type="protein sequence ID" value="SDP75097.1"/>
    <property type="molecule type" value="Genomic_DNA"/>
</dbReference>
<proteinExistence type="predicted"/>